<dbReference type="Gene3D" id="2.70.70.10">
    <property type="entry name" value="Glucose Permease (Domain IIA)"/>
    <property type="match status" value="1"/>
</dbReference>
<dbReference type="KEGG" id="pect:BN1012_Phect2708"/>
<evidence type="ECO:0000256" key="2">
    <source>
        <dbReference type="ARBA" id="ARBA00022670"/>
    </source>
</evidence>
<proteinExistence type="predicted"/>
<evidence type="ECO:0000256" key="5">
    <source>
        <dbReference type="ARBA" id="ARBA00022833"/>
    </source>
</evidence>
<organism evidence="9 10">
    <name type="scientific">Candidatus Phaeomarinibacter ectocarpi</name>
    <dbReference type="NCBI Taxonomy" id="1458461"/>
    <lineage>
        <taxon>Bacteria</taxon>
        <taxon>Pseudomonadati</taxon>
        <taxon>Pseudomonadota</taxon>
        <taxon>Alphaproteobacteria</taxon>
        <taxon>Hyphomicrobiales</taxon>
        <taxon>Parvibaculaceae</taxon>
        <taxon>Candidatus Phaeomarinibacter</taxon>
    </lineage>
</organism>
<dbReference type="STRING" id="1458461.BN1012_Phect2708"/>
<dbReference type="InterPro" id="IPR045974">
    <property type="entry name" value="DUF5930"/>
</dbReference>
<keyword evidence="6" id="KW-0482">Metalloprotease</keyword>
<dbReference type="Pfam" id="PF19353">
    <property type="entry name" value="DUF5930"/>
    <property type="match status" value="1"/>
</dbReference>
<accession>X5MP49</accession>
<evidence type="ECO:0000259" key="8">
    <source>
        <dbReference type="Pfam" id="PF19353"/>
    </source>
</evidence>
<dbReference type="SUPFAM" id="SSF51261">
    <property type="entry name" value="Duplicated hybrid motif"/>
    <property type="match status" value="1"/>
</dbReference>
<keyword evidence="10" id="KW-1185">Reference proteome</keyword>
<dbReference type="EMBL" id="HG966617">
    <property type="protein sequence ID" value="CDO60921.1"/>
    <property type="molecule type" value="Genomic_DNA"/>
</dbReference>
<gene>
    <name evidence="9" type="ORF">BN1012_Phect2708</name>
</gene>
<evidence type="ECO:0000256" key="6">
    <source>
        <dbReference type="ARBA" id="ARBA00023049"/>
    </source>
</evidence>
<keyword evidence="4" id="KW-0378">Hydrolase</keyword>
<protein>
    <submittedName>
        <fullName evidence="9">Membrane proteins related to metalloendopeptidases</fullName>
    </submittedName>
</protein>
<dbReference type="InterPro" id="IPR050570">
    <property type="entry name" value="Cell_wall_metabolism_enzyme"/>
</dbReference>
<evidence type="ECO:0000256" key="3">
    <source>
        <dbReference type="ARBA" id="ARBA00022723"/>
    </source>
</evidence>
<reference evidence="9 10" key="1">
    <citation type="journal article" date="2014" name="Front. Genet.">
        <title>Genome and metabolic network of "Candidatus Phaeomarinobacter ectocarpi" Ec32, a new candidate genus of Alphaproteobacteria frequently associated with brown algae.</title>
        <authorList>
            <person name="Dittami S.M."/>
            <person name="Barbeyron T."/>
            <person name="Boyen C."/>
            <person name="Cambefort J."/>
            <person name="Collet G."/>
            <person name="Delage L."/>
            <person name="Gobet A."/>
            <person name="Groisillier A."/>
            <person name="Leblanc C."/>
            <person name="Michel G."/>
            <person name="Scornet D."/>
            <person name="Siegel A."/>
            <person name="Tapia J.E."/>
            <person name="Tonon T."/>
        </authorList>
    </citation>
    <scope>NUCLEOTIDE SEQUENCE [LARGE SCALE GENOMIC DNA]</scope>
    <source>
        <strain evidence="9 10">Ec32</strain>
    </source>
</reference>
<dbReference type="AlphaFoldDB" id="X5MP49"/>
<dbReference type="InterPro" id="IPR011055">
    <property type="entry name" value="Dup_hybrid_motif"/>
</dbReference>
<feature type="domain" description="M23ase beta-sheet core" evidence="7">
    <location>
        <begin position="308"/>
        <end position="402"/>
    </location>
</feature>
<dbReference type="GO" id="GO:0046872">
    <property type="term" value="F:metal ion binding"/>
    <property type="evidence" value="ECO:0007669"/>
    <property type="project" value="UniProtKB-KW"/>
</dbReference>
<dbReference type="Pfam" id="PF01551">
    <property type="entry name" value="Peptidase_M23"/>
    <property type="match status" value="1"/>
</dbReference>
<evidence type="ECO:0000313" key="9">
    <source>
        <dbReference type="EMBL" id="CDO60921.1"/>
    </source>
</evidence>
<evidence type="ECO:0000259" key="7">
    <source>
        <dbReference type="Pfam" id="PF01551"/>
    </source>
</evidence>
<dbReference type="GO" id="GO:0004222">
    <property type="term" value="F:metalloendopeptidase activity"/>
    <property type="evidence" value="ECO:0007669"/>
    <property type="project" value="TreeGrafter"/>
</dbReference>
<dbReference type="CDD" id="cd12797">
    <property type="entry name" value="M23_peptidase"/>
    <property type="match status" value="1"/>
</dbReference>
<keyword evidence="2" id="KW-0645">Protease</keyword>
<dbReference type="GO" id="GO:0006508">
    <property type="term" value="P:proteolysis"/>
    <property type="evidence" value="ECO:0007669"/>
    <property type="project" value="UniProtKB-KW"/>
</dbReference>
<evidence type="ECO:0000256" key="4">
    <source>
        <dbReference type="ARBA" id="ARBA00022801"/>
    </source>
</evidence>
<evidence type="ECO:0000313" key="10">
    <source>
        <dbReference type="Proteomes" id="UP000032160"/>
    </source>
</evidence>
<keyword evidence="3" id="KW-0479">Metal-binding</keyword>
<evidence type="ECO:0000256" key="1">
    <source>
        <dbReference type="ARBA" id="ARBA00001947"/>
    </source>
</evidence>
<dbReference type="PATRIC" id="fig|1458461.3.peg.2714"/>
<name>X5MP49_9HYPH</name>
<dbReference type="FunFam" id="2.70.70.10:FF:000006">
    <property type="entry name" value="M23 family peptidase"/>
    <property type="match status" value="1"/>
</dbReference>
<dbReference type="HOGENOM" id="CLU_029425_2_1_5"/>
<comment type="cofactor">
    <cofactor evidence="1">
        <name>Zn(2+)</name>
        <dbReference type="ChEBI" id="CHEBI:29105"/>
    </cofactor>
</comment>
<dbReference type="OrthoDB" id="9805070at2"/>
<keyword evidence="5" id="KW-0862">Zinc</keyword>
<sequence length="416" mass="46040">MALSAWTQAVLALGAVFFLGWVGFTSVNVVFQDQIIAAKDRKFIRMQSAYEQRIAEMQSSYDEVSTEMVLAQSRFLSQTSDLEAKHGLLADLLNHSREVRSQLDDMRKKVAGLPGTNKRKADGETRIMLRPAPVEGAFRESRVQVSPPHLNMNSSSGQGGAYTDLAQAADGLRHEEKVAFMDHRLENLDLVQQHLVNRIEEETDLEIKEIESIIRMTGFDPDAMAEDMTLEAVAEGGPFINFADTVLPDGETSEGFDRQIFRVATNLDRISVLNQALRQLPLAKPIYGIETTSNFGARVDPFNRKLAFHSGIDFAGPYGTKVHAPMAGKVVYAGWRGAYGRFVEVDHGNGIKTRYAHLASIKVKVGDVVEFRETLGKVGSSGRSTGPHLHYEVWVDGKVQNPAKFLKAGQYVLEEG</sequence>
<dbReference type="Proteomes" id="UP000032160">
    <property type="component" value="Chromosome I"/>
</dbReference>
<feature type="domain" description="DUF5930" evidence="8">
    <location>
        <begin position="3"/>
        <end position="286"/>
    </location>
</feature>
<dbReference type="PANTHER" id="PTHR21666">
    <property type="entry name" value="PEPTIDASE-RELATED"/>
    <property type="match status" value="1"/>
</dbReference>
<dbReference type="PANTHER" id="PTHR21666:SF288">
    <property type="entry name" value="CELL DIVISION PROTEIN YTFB"/>
    <property type="match status" value="1"/>
</dbReference>
<dbReference type="InterPro" id="IPR016047">
    <property type="entry name" value="M23ase_b-sheet_dom"/>
</dbReference>